<protein>
    <submittedName>
        <fullName evidence="1">Uncharacterized protein</fullName>
    </submittedName>
</protein>
<name>A0A2M7FZY2_9BACT</name>
<gene>
    <name evidence="1" type="ORF">COW36_18750</name>
</gene>
<reference evidence="1 2" key="1">
    <citation type="submission" date="2017-09" db="EMBL/GenBank/DDBJ databases">
        <title>Depth-based differentiation of microbial function through sediment-hosted aquifers and enrichment of novel symbionts in the deep terrestrial subsurface.</title>
        <authorList>
            <person name="Probst A.J."/>
            <person name="Ladd B."/>
            <person name="Jarett J.K."/>
            <person name="Geller-Mcgrath D.E."/>
            <person name="Sieber C.M."/>
            <person name="Emerson J.B."/>
            <person name="Anantharaman K."/>
            <person name="Thomas B.C."/>
            <person name="Malmstrom R."/>
            <person name="Stieglmeier M."/>
            <person name="Klingl A."/>
            <person name="Woyke T."/>
            <person name="Ryan C.M."/>
            <person name="Banfield J.F."/>
        </authorList>
    </citation>
    <scope>NUCLEOTIDE SEQUENCE [LARGE SCALE GENOMIC DNA]</scope>
    <source>
        <strain evidence="1">CG17_big_fil_post_rev_8_21_14_2_50_48_46</strain>
    </source>
</reference>
<evidence type="ECO:0000313" key="1">
    <source>
        <dbReference type="EMBL" id="PIW14969.1"/>
    </source>
</evidence>
<accession>A0A2M7FZY2</accession>
<dbReference type="AlphaFoldDB" id="A0A2M7FZY2"/>
<sequence length="150" mass="17237">MLSLKQIVMPELDSMTHSKRLEAVSDLMKSAKNSSPHSKSYECHYCLDTRFLAVFPEWVADGDCLGVTMDDIAVCEKRDVRQCFFVPCDCHPGQIAGKDIKRFAKYFGLPIFEHDLGAWIIQYRRDIESARFAEDEARAEKQRKEQEQAA</sequence>
<organism evidence="1 2">
    <name type="scientific">bacterium (Candidatus Blackallbacteria) CG17_big_fil_post_rev_8_21_14_2_50_48_46</name>
    <dbReference type="NCBI Taxonomy" id="2014261"/>
    <lineage>
        <taxon>Bacteria</taxon>
        <taxon>Candidatus Blackallbacteria</taxon>
    </lineage>
</organism>
<comment type="caution">
    <text evidence="1">The sequence shown here is derived from an EMBL/GenBank/DDBJ whole genome shotgun (WGS) entry which is preliminary data.</text>
</comment>
<dbReference type="Proteomes" id="UP000231019">
    <property type="component" value="Unassembled WGS sequence"/>
</dbReference>
<proteinExistence type="predicted"/>
<evidence type="ECO:0000313" key="2">
    <source>
        <dbReference type="Proteomes" id="UP000231019"/>
    </source>
</evidence>
<dbReference type="EMBL" id="PFFQ01000054">
    <property type="protein sequence ID" value="PIW14969.1"/>
    <property type="molecule type" value="Genomic_DNA"/>
</dbReference>